<dbReference type="InterPro" id="IPR050245">
    <property type="entry name" value="PrsA_foldase"/>
</dbReference>
<dbReference type="PANTHER" id="PTHR47245">
    <property type="entry name" value="PEPTIDYLPROLYL ISOMERASE"/>
    <property type="match status" value="1"/>
</dbReference>
<feature type="transmembrane region" description="Helical" evidence="7">
    <location>
        <begin position="24"/>
        <end position="44"/>
    </location>
</feature>
<evidence type="ECO:0000256" key="6">
    <source>
        <dbReference type="PROSITE-ProRule" id="PRU00278"/>
    </source>
</evidence>
<keyword evidence="5 6" id="KW-0413">Isomerase</keyword>
<evidence type="ECO:0000256" key="3">
    <source>
        <dbReference type="ARBA" id="ARBA00022729"/>
    </source>
</evidence>
<dbReference type="RefSeq" id="WP_115359674.1">
    <property type="nucleotide sequence ID" value="NZ_CP038012.1"/>
</dbReference>
<organism evidence="9 10">
    <name type="scientific">Sporosarcina pasteurii</name>
    <name type="common">Bacillus pasteurii</name>
    <dbReference type="NCBI Taxonomy" id="1474"/>
    <lineage>
        <taxon>Bacteria</taxon>
        <taxon>Bacillati</taxon>
        <taxon>Bacillota</taxon>
        <taxon>Bacilli</taxon>
        <taxon>Bacillales</taxon>
        <taxon>Caryophanaceae</taxon>
        <taxon>Sporosarcina</taxon>
    </lineage>
</organism>
<evidence type="ECO:0000259" key="8">
    <source>
        <dbReference type="PROSITE" id="PS50198"/>
    </source>
</evidence>
<gene>
    <name evidence="9" type="primary">prsA2</name>
    <name evidence="9" type="ORF">NCTC4822_00113</name>
</gene>
<dbReference type="InterPro" id="IPR046357">
    <property type="entry name" value="PPIase_dom_sf"/>
</dbReference>
<dbReference type="Gene3D" id="3.10.50.40">
    <property type="match status" value="1"/>
</dbReference>
<evidence type="ECO:0000256" key="7">
    <source>
        <dbReference type="SAM" id="Phobius"/>
    </source>
</evidence>
<keyword evidence="3" id="KW-0732">Signal</keyword>
<dbReference type="InterPro" id="IPR027304">
    <property type="entry name" value="Trigger_fact/SurA_dom_sf"/>
</dbReference>
<dbReference type="Pfam" id="PF13145">
    <property type="entry name" value="Rotamase_2"/>
    <property type="match status" value="1"/>
</dbReference>
<keyword evidence="7" id="KW-0472">Membrane</keyword>
<dbReference type="PROSITE" id="PS50198">
    <property type="entry name" value="PPIC_PPIASE_2"/>
    <property type="match status" value="1"/>
</dbReference>
<dbReference type="Proteomes" id="UP000254519">
    <property type="component" value="Unassembled WGS sequence"/>
</dbReference>
<protein>
    <recommendedName>
        <fullName evidence="2">peptidylprolyl isomerase</fullName>
        <ecNumber evidence="2">5.2.1.8</ecNumber>
    </recommendedName>
</protein>
<evidence type="ECO:0000256" key="2">
    <source>
        <dbReference type="ARBA" id="ARBA00013194"/>
    </source>
</evidence>
<dbReference type="OrthoDB" id="2677468at2"/>
<comment type="catalytic activity">
    <reaction evidence="1">
        <text>[protein]-peptidylproline (omega=180) = [protein]-peptidylproline (omega=0)</text>
        <dbReference type="Rhea" id="RHEA:16237"/>
        <dbReference type="Rhea" id="RHEA-COMP:10747"/>
        <dbReference type="Rhea" id="RHEA-COMP:10748"/>
        <dbReference type="ChEBI" id="CHEBI:83833"/>
        <dbReference type="ChEBI" id="CHEBI:83834"/>
        <dbReference type="EC" id="5.2.1.8"/>
    </reaction>
</comment>
<evidence type="ECO:0000313" key="9">
    <source>
        <dbReference type="EMBL" id="SUI98338.1"/>
    </source>
</evidence>
<keyword evidence="4 6" id="KW-0697">Rotamase</keyword>
<evidence type="ECO:0000313" key="10">
    <source>
        <dbReference type="Proteomes" id="UP000254519"/>
    </source>
</evidence>
<dbReference type="SUPFAM" id="SSF109998">
    <property type="entry name" value="Triger factor/SurA peptide-binding domain-like"/>
    <property type="match status" value="1"/>
</dbReference>
<keyword evidence="7" id="KW-1133">Transmembrane helix</keyword>
<evidence type="ECO:0000256" key="4">
    <source>
        <dbReference type="ARBA" id="ARBA00023110"/>
    </source>
</evidence>
<keyword evidence="10" id="KW-1185">Reference proteome</keyword>
<dbReference type="InterPro" id="IPR000297">
    <property type="entry name" value="PPIase_PpiC"/>
</dbReference>
<dbReference type="InterPro" id="IPR023058">
    <property type="entry name" value="PPIase_PpiC_CS"/>
</dbReference>
<dbReference type="AlphaFoldDB" id="A0A380BD68"/>
<dbReference type="Gene3D" id="1.10.4030.10">
    <property type="entry name" value="Porin chaperone SurA, peptide-binding domain"/>
    <property type="match status" value="1"/>
</dbReference>
<dbReference type="EMBL" id="UGYZ01000002">
    <property type="protein sequence ID" value="SUI98338.1"/>
    <property type="molecule type" value="Genomic_DNA"/>
</dbReference>
<dbReference type="PANTHER" id="PTHR47245:SF1">
    <property type="entry name" value="FOLDASE PROTEIN PRSA"/>
    <property type="match status" value="1"/>
</dbReference>
<dbReference type="GO" id="GO:0003755">
    <property type="term" value="F:peptidyl-prolyl cis-trans isomerase activity"/>
    <property type="evidence" value="ECO:0007669"/>
    <property type="project" value="UniProtKB-KW"/>
</dbReference>
<accession>A0A380BD68</accession>
<name>A0A380BD68_SPOPA</name>
<reference evidence="9 10" key="1">
    <citation type="submission" date="2018-06" db="EMBL/GenBank/DDBJ databases">
        <authorList>
            <consortium name="Pathogen Informatics"/>
            <person name="Doyle S."/>
        </authorList>
    </citation>
    <scope>NUCLEOTIDE SEQUENCE [LARGE SCALE GENOMIC DNA]</scope>
    <source>
        <strain evidence="10">ATCC 11859 / DSM 33 / NCIB 8841 / NCTC 4822</strain>
    </source>
</reference>
<dbReference type="PROSITE" id="PS01096">
    <property type="entry name" value="PPIC_PPIASE_1"/>
    <property type="match status" value="1"/>
</dbReference>
<evidence type="ECO:0000256" key="1">
    <source>
        <dbReference type="ARBA" id="ARBA00000971"/>
    </source>
</evidence>
<evidence type="ECO:0000256" key="5">
    <source>
        <dbReference type="ARBA" id="ARBA00023235"/>
    </source>
</evidence>
<keyword evidence="7" id="KW-0812">Transmembrane</keyword>
<sequence>MRYGHNRKSEPTLPQQRRLKTKPLLIIIGILFVCNLLWFIAWLIPSGSKKSNEEVASVNDNAITREEWMAAMEGEIGRETLRELINDKVMEEAAKEYGIVVSEKEIDLELALIHASDNQAYTGLDTDKEREKIRSNLILTKVLTKDIVIEDKAIQENYEQNAALYNTKDANRTSIIIVKTIDEANQTLRELKEGSSFSVLAKERSIDMASANLGGDIGYINESTDFVDASIVQAASKLMEDTISEPVALKDGTYAVIYVSDKLKGRNFKLKEVKEHIKRELALAQLPQTVSPETFWKDFDAKWFYDE</sequence>
<dbReference type="EC" id="5.2.1.8" evidence="2"/>
<dbReference type="SUPFAM" id="SSF54534">
    <property type="entry name" value="FKBP-like"/>
    <property type="match status" value="1"/>
</dbReference>
<feature type="domain" description="PpiC" evidence="8">
    <location>
        <begin position="168"/>
        <end position="260"/>
    </location>
</feature>
<proteinExistence type="predicted"/>